<evidence type="ECO:0008006" key="3">
    <source>
        <dbReference type="Google" id="ProtNLM"/>
    </source>
</evidence>
<accession>A0A9D2FPK3</accession>
<dbReference type="InterPro" id="IPR051928">
    <property type="entry name" value="NorD/CobT"/>
</dbReference>
<dbReference type="EMBL" id="DXBG01000026">
    <property type="protein sequence ID" value="HIZ64500.1"/>
    <property type="molecule type" value="Genomic_DNA"/>
</dbReference>
<dbReference type="PANTHER" id="PTHR41248">
    <property type="entry name" value="NORD PROTEIN"/>
    <property type="match status" value="1"/>
</dbReference>
<organism evidence="1 2">
    <name type="scientific">Candidatus Blautia pullicola</name>
    <dbReference type="NCBI Taxonomy" id="2838498"/>
    <lineage>
        <taxon>Bacteria</taxon>
        <taxon>Bacillati</taxon>
        <taxon>Bacillota</taxon>
        <taxon>Clostridia</taxon>
        <taxon>Lachnospirales</taxon>
        <taxon>Lachnospiraceae</taxon>
        <taxon>Blautia</taxon>
    </lineage>
</organism>
<reference evidence="1" key="1">
    <citation type="journal article" date="2021" name="PeerJ">
        <title>Extensive microbial diversity within the chicken gut microbiome revealed by metagenomics and culture.</title>
        <authorList>
            <person name="Gilroy R."/>
            <person name="Ravi A."/>
            <person name="Getino M."/>
            <person name="Pursley I."/>
            <person name="Horton D.L."/>
            <person name="Alikhan N.F."/>
            <person name="Baker D."/>
            <person name="Gharbi K."/>
            <person name="Hall N."/>
            <person name="Watson M."/>
            <person name="Adriaenssens E.M."/>
            <person name="Foster-Nyarko E."/>
            <person name="Jarju S."/>
            <person name="Secka A."/>
            <person name="Antonio M."/>
            <person name="Oren A."/>
            <person name="Chaudhuri R.R."/>
            <person name="La Ragione R."/>
            <person name="Hildebrand F."/>
            <person name="Pallen M.J."/>
        </authorList>
    </citation>
    <scope>NUCLEOTIDE SEQUENCE</scope>
    <source>
        <strain evidence="1">1068</strain>
    </source>
</reference>
<dbReference type="SUPFAM" id="SSF53300">
    <property type="entry name" value="vWA-like"/>
    <property type="match status" value="1"/>
</dbReference>
<gene>
    <name evidence="1" type="ORF">H9809_01130</name>
</gene>
<dbReference type="Proteomes" id="UP000824056">
    <property type="component" value="Unassembled WGS sequence"/>
</dbReference>
<dbReference type="PANTHER" id="PTHR41248:SF1">
    <property type="entry name" value="NORD PROTEIN"/>
    <property type="match status" value="1"/>
</dbReference>
<evidence type="ECO:0000313" key="2">
    <source>
        <dbReference type="Proteomes" id="UP000824056"/>
    </source>
</evidence>
<dbReference type="Gene3D" id="3.40.50.410">
    <property type="entry name" value="von Willebrand factor, type A domain"/>
    <property type="match status" value="1"/>
</dbReference>
<dbReference type="AlphaFoldDB" id="A0A9D2FPK3"/>
<sequence>MKQTDSGSSPKRRAQNIVWTAAREYRFTPVFLAFLPDGEPDFYMNSIIGYVHKWYDTTIMDRLFQFIENSLLKETYDGLLWIALENCAYEKELPLRPVLEELRREHAENFFLQEQNKSRQQWMAQNSLVYALEAAKWRMVLGKDPGLLNPWEKKLFQELQFHSNMDTREIEAKILDIFSRYFHFRSNSRLKLLYQDFRRRISSRILKRLPSRILRTEDLTAGRAMRQGDGGRLAQKGSRLPLSPKSRSLEADALYVEGCFGVPMYPRLEMNRLEDSLCRDNHLSCRLYFTNGEKADIGGNHPLVEKFQREAAAQKQKNKTYYESRRNFCQNSIHKLSRQIKNAMLVYPQPLQIPGRSGLLFPSRVWKAQYLEDERIFQDTIPEEQPDFSVSLMLDASASRLDSQESIASQGYIIAKSLSLCNIPLQVFSFLSLRGYTVLRLFSNYGEEGGEEKIFDYCAAGWNRDGLALRGAGHLMEDSPAKNRILILLTDASPNDDVRLPQSLEKGRPLGQDYSGEPAIEDTAREVARLRKDGIRVMAILNGSSADPQAAVRIYGKDFVRIEKIQQLSQAVGLLIQKQIQGLH</sequence>
<name>A0A9D2FPK3_9FIRM</name>
<protein>
    <recommendedName>
        <fullName evidence="3">Cobalamin biosynthesis protein CobT VWA domain protein</fullName>
    </recommendedName>
</protein>
<dbReference type="InterPro" id="IPR036465">
    <property type="entry name" value="vWFA_dom_sf"/>
</dbReference>
<evidence type="ECO:0000313" key="1">
    <source>
        <dbReference type="EMBL" id="HIZ64500.1"/>
    </source>
</evidence>
<reference evidence="1" key="2">
    <citation type="submission" date="2021-04" db="EMBL/GenBank/DDBJ databases">
        <authorList>
            <person name="Gilroy R."/>
        </authorList>
    </citation>
    <scope>NUCLEOTIDE SEQUENCE</scope>
    <source>
        <strain evidence="1">1068</strain>
    </source>
</reference>
<comment type="caution">
    <text evidence="1">The sequence shown here is derived from an EMBL/GenBank/DDBJ whole genome shotgun (WGS) entry which is preliminary data.</text>
</comment>
<proteinExistence type="predicted"/>